<evidence type="ECO:0000313" key="2">
    <source>
        <dbReference type="Proteomes" id="UP001172155"/>
    </source>
</evidence>
<proteinExistence type="predicted"/>
<reference evidence="1" key="1">
    <citation type="submission" date="2023-06" db="EMBL/GenBank/DDBJ databases">
        <title>Genome-scale phylogeny and comparative genomics of the fungal order Sordariales.</title>
        <authorList>
            <consortium name="Lawrence Berkeley National Laboratory"/>
            <person name="Hensen N."/>
            <person name="Bonometti L."/>
            <person name="Westerberg I."/>
            <person name="Brannstrom I.O."/>
            <person name="Guillou S."/>
            <person name="Cros-Aarteil S."/>
            <person name="Calhoun S."/>
            <person name="Haridas S."/>
            <person name="Kuo A."/>
            <person name="Mondo S."/>
            <person name="Pangilinan J."/>
            <person name="Riley R."/>
            <person name="LaButti K."/>
            <person name="Andreopoulos B."/>
            <person name="Lipzen A."/>
            <person name="Chen C."/>
            <person name="Yanf M."/>
            <person name="Daum C."/>
            <person name="Ng V."/>
            <person name="Clum A."/>
            <person name="Steindorff A."/>
            <person name="Ohm R."/>
            <person name="Martin F."/>
            <person name="Silar P."/>
            <person name="Natvig D."/>
            <person name="Lalanne C."/>
            <person name="Gautier V."/>
            <person name="Ament-velasquez S.L."/>
            <person name="Kruys A."/>
            <person name="Hutchinson M.I."/>
            <person name="Powell A.J."/>
            <person name="Barry K."/>
            <person name="Miller A.N."/>
            <person name="Grigoriev I.V."/>
            <person name="Debuchy R."/>
            <person name="Gladieux P."/>
            <person name="Thoren M.H."/>
            <person name="Johannesson H."/>
        </authorList>
    </citation>
    <scope>NUCLEOTIDE SEQUENCE</scope>
    <source>
        <strain evidence="1">SMH3187-1</strain>
    </source>
</reference>
<sequence length="246" mass="27698">MPGGNPKSWLLTCTEDTVYYVYDPLSSSPGSNEATITPFAAAPIRRVWSPSDQARLTSGQWGFGRQYSDSVDKDDDEVNWHVIPRAYPMLYFRARTVYAGSFEMRLSRFDNVMIWPRCGDNTNYFASSAAGNFVVSDVGLLWEELRAEQACELVLLSRADCYENFRLEWMLAGEGGHATAQEEVDGGLHLKPDRPVVWALLVVRQAAAGDRSNHGQVFWERRALGFIYQDRLGEFEGLGVREIVLA</sequence>
<evidence type="ECO:0000313" key="1">
    <source>
        <dbReference type="EMBL" id="KAK0737989.1"/>
    </source>
</evidence>
<comment type="caution">
    <text evidence="1">The sequence shown here is derived from an EMBL/GenBank/DDBJ whole genome shotgun (WGS) entry which is preliminary data.</text>
</comment>
<dbReference type="AlphaFoldDB" id="A0AA40EE06"/>
<dbReference type="EMBL" id="JAUKUD010000007">
    <property type="protein sequence ID" value="KAK0737989.1"/>
    <property type="molecule type" value="Genomic_DNA"/>
</dbReference>
<keyword evidence="2" id="KW-1185">Reference proteome</keyword>
<protein>
    <submittedName>
        <fullName evidence="1">Uncharacterized protein</fullName>
    </submittedName>
</protein>
<accession>A0AA40EE06</accession>
<name>A0AA40EE06_9PEZI</name>
<gene>
    <name evidence="1" type="ORF">B0T18DRAFT_420978</name>
</gene>
<dbReference type="Proteomes" id="UP001172155">
    <property type="component" value="Unassembled WGS sequence"/>
</dbReference>
<organism evidence="1 2">
    <name type="scientific">Schizothecium vesticola</name>
    <dbReference type="NCBI Taxonomy" id="314040"/>
    <lineage>
        <taxon>Eukaryota</taxon>
        <taxon>Fungi</taxon>
        <taxon>Dikarya</taxon>
        <taxon>Ascomycota</taxon>
        <taxon>Pezizomycotina</taxon>
        <taxon>Sordariomycetes</taxon>
        <taxon>Sordariomycetidae</taxon>
        <taxon>Sordariales</taxon>
        <taxon>Schizotheciaceae</taxon>
        <taxon>Schizothecium</taxon>
    </lineage>
</organism>